<accession>A0A8J3E0W8</accession>
<evidence type="ECO:0000313" key="3">
    <source>
        <dbReference type="Proteomes" id="UP000617531"/>
    </source>
</evidence>
<reference evidence="2" key="2">
    <citation type="submission" date="2020-09" db="EMBL/GenBank/DDBJ databases">
        <authorList>
            <person name="Sun Q."/>
            <person name="Zhou Y."/>
        </authorList>
    </citation>
    <scope>NUCLEOTIDE SEQUENCE</scope>
    <source>
        <strain evidence="2">CGMCC 1.16548</strain>
    </source>
</reference>
<proteinExistence type="predicted"/>
<feature type="transmembrane region" description="Helical" evidence="1">
    <location>
        <begin position="12"/>
        <end position="35"/>
    </location>
</feature>
<dbReference type="AlphaFoldDB" id="A0A8J3E0W8"/>
<comment type="caution">
    <text evidence="2">The sequence shown here is derived from an EMBL/GenBank/DDBJ whole genome shotgun (WGS) entry which is preliminary data.</text>
</comment>
<evidence type="ECO:0000256" key="1">
    <source>
        <dbReference type="SAM" id="Phobius"/>
    </source>
</evidence>
<dbReference type="Proteomes" id="UP000617531">
    <property type="component" value="Unassembled WGS sequence"/>
</dbReference>
<dbReference type="EMBL" id="BNAI01000001">
    <property type="protein sequence ID" value="GHF04537.1"/>
    <property type="molecule type" value="Genomic_DNA"/>
</dbReference>
<evidence type="ECO:0008006" key="4">
    <source>
        <dbReference type="Google" id="ProtNLM"/>
    </source>
</evidence>
<sequence>MESLPAGRGLEVATAIALGVVSLVTALGVLQASIWNGDAARFGRDSADARDQGVSVAVVAQLKARADLGAMYEAERLARLQDEALAAGEQIRAIELEADISNTLGTIYVDGATDLFAEWRAAGFPADGNPAASPEYLVQGQGEADALSLTSQRLGALGKQLTARAEIFGQASLVHALALFLFGVAGINRLRTTRYVTLAMGAATFLFGLFLMSTAY</sequence>
<keyword evidence="1" id="KW-0472">Membrane</keyword>
<reference evidence="2" key="1">
    <citation type="journal article" date="2014" name="Int. J. Syst. Evol. Microbiol.">
        <title>Complete genome sequence of Corynebacterium casei LMG S-19264T (=DSM 44701T), isolated from a smear-ripened cheese.</title>
        <authorList>
            <consortium name="US DOE Joint Genome Institute (JGI-PGF)"/>
            <person name="Walter F."/>
            <person name="Albersmeier A."/>
            <person name="Kalinowski J."/>
            <person name="Ruckert C."/>
        </authorList>
    </citation>
    <scope>NUCLEOTIDE SEQUENCE</scope>
    <source>
        <strain evidence="2">CGMCC 1.16548</strain>
    </source>
</reference>
<feature type="transmembrane region" description="Helical" evidence="1">
    <location>
        <begin position="193"/>
        <end position="212"/>
    </location>
</feature>
<gene>
    <name evidence="2" type="ORF">GCM10011600_01220</name>
</gene>
<name>A0A8J3E0W8_9MICO</name>
<organism evidence="2 3">
    <name type="scientific">Pseudolysinimonas yzui</name>
    <dbReference type="NCBI Taxonomy" id="2708254"/>
    <lineage>
        <taxon>Bacteria</taxon>
        <taxon>Bacillati</taxon>
        <taxon>Actinomycetota</taxon>
        <taxon>Actinomycetes</taxon>
        <taxon>Micrococcales</taxon>
        <taxon>Microbacteriaceae</taxon>
        <taxon>Pseudolysinimonas</taxon>
    </lineage>
</organism>
<feature type="transmembrane region" description="Helical" evidence="1">
    <location>
        <begin position="167"/>
        <end position="187"/>
    </location>
</feature>
<protein>
    <recommendedName>
        <fullName evidence="4">DUF4337 domain-containing protein</fullName>
    </recommendedName>
</protein>
<keyword evidence="3" id="KW-1185">Reference proteome</keyword>
<keyword evidence="1" id="KW-0812">Transmembrane</keyword>
<keyword evidence="1" id="KW-1133">Transmembrane helix</keyword>
<evidence type="ECO:0000313" key="2">
    <source>
        <dbReference type="EMBL" id="GHF04537.1"/>
    </source>
</evidence>
<dbReference type="RefSeq" id="WP_191281456.1">
    <property type="nucleotide sequence ID" value="NZ_BNAI01000001.1"/>
</dbReference>